<proteinExistence type="inferred from homology"/>
<reference evidence="9 10" key="1">
    <citation type="submission" date="2019-08" db="EMBL/GenBank/DDBJ databases">
        <title>In-depth cultivation of the pig gut microbiome towards novel bacterial diversity and tailored functional studies.</title>
        <authorList>
            <person name="Wylensek D."/>
            <person name="Hitch T.C.A."/>
            <person name="Clavel T."/>
        </authorList>
    </citation>
    <scope>NUCLEOTIDE SEQUENCE [LARGE SCALE GENOMIC DNA]</scope>
    <source>
        <strain evidence="9 10">RF-GAM-744-WT-7</strain>
    </source>
</reference>
<feature type="transmembrane region" description="Helical" evidence="8">
    <location>
        <begin position="214"/>
        <end position="236"/>
    </location>
</feature>
<sequence length="280" mass="29727">MPIKSKIWTKRIVLFYRENLMLGIGDPLTITLLLSAATFAGFVDSIIGGGGLILIPALLLGLPSLPPSAALGTNKTAAVCGTLLAAITYQRKIPTPLTQLLSLGIPAILFSALGALATLKIDANILRPIILFAIIIIGLFLIFKPEFGKDDFDYPISKRHLLLFLIIISAIGFYDGFFGPGTGMFLVLALSGIGSQSFLKATSFAKVINTATNIGALFIFAIHGSILWKLAIPLAIANMAGSFLGSHLVLARGTRLIRAAMLVLIFVLVIKLGLQELGIS</sequence>
<evidence type="ECO:0000256" key="4">
    <source>
        <dbReference type="ARBA" id="ARBA00022475"/>
    </source>
</evidence>
<feature type="transmembrane region" description="Helical" evidence="8">
    <location>
        <begin position="20"/>
        <end position="40"/>
    </location>
</feature>
<dbReference type="PANTHER" id="PTHR30269:SF0">
    <property type="entry name" value="MEMBRANE TRANSPORTER PROTEIN YFCA-RELATED"/>
    <property type="match status" value="1"/>
</dbReference>
<keyword evidence="4 8" id="KW-1003">Cell membrane</keyword>
<evidence type="ECO:0000256" key="1">
    <source>
        <dbReference type="ARBA" id="ARBA00004651"/>
    </source>
</evidence>
<keyword evidence="3" id="KW-0813">Transport</keyword>
<protein>
    <recommendedName>
        <fullName evidence="8">Probable membrane transporter protein</fullName>
    </recommendedName>
</protein>
<dbReference type="Pfam" id="PF01925">
    <property type="entry name" value="TauE"/>
    <property type="match status" value="1"/>
</dbReference>
<accession>A0A7K0K579</accession>
<evidence type="ECO:0000313" key="9">
    <source>
        <dbReference type="EMBL" id="MST50599.1"/>
    </source>
</evidence>
<feature type="transmembrane region" description="Helical" evidence="8">
    <location>
        <begin position="184"/>
        <end position="202"/>
    </location>
</feature>
<feature type="transmembrane region" description="Helical" evidence="8">
    <location>
        <begin position="161"/>
        <end position="178"/>
    </location>
</feature>
<evidence type="ECO:0000256" key="2">
    <source>
        <dbReference type="ARBA" id="ARBA00009142"/>
    </source>
</evidence>
<evidence type="ECO:0000256" key="3">
    <source>
        <dbReference type="ARBA" id="ARBA00022448"/>
    </source>
</evidence>
<comment type="caution">
    <text evidence="9">The sequence shown here is derived from an EMBL/GenBank/DDBJ whole genome shotgun (WGS) entry which is preliminary data.</text>
</comment>
<evidence type="ECO:0000256" key="8">
    <source>
        <dbReference type="RuleBase" id="RU363041"/>
    </source>
</evidence>
<evidence type="ECO:0000256" key="7">
    <source>
        <dbReference type="ARBA" id="ARBA00023136"/>
    </source>
</evidence>
<keyword evidence="7 8" id="KW-0472">Membrane</keyword>
<evidence type="ECO:0000256" key="5">
    <source>
        <dbReference type="ARBA" id="ARBA00022692"/>
    </source>
</evidence>
<keyword evidence="10" id="KW-1185">Reference proteome</keyword>
<evidence type="ECO:0000313" key="10">
    <source>
        <dbReference type="Proteomes" id="UP000442535"/>
    </source>
</evidence>
<dbReference type="InterPro" id="IPR052017">
    <property type="entry name" value="TSUP"/>
</dbReference>
<dbReference type="EMBL" id="VUMY01000024">
    <property type="protein sequence ID" value="MST50599.1"/>
    <property type="molecule type" value="Genomic_DNA"/>
</dbReference>
<gene>
    <name evidence="9" type="ORF">FYJ63_10260</name>
</gene>
<keyword evidence="5 8" id="KW-0812">Transmembrane</keyword>
<dbReference type="InterPro" id="IPR002781">
    <property type="entry name" value="TM_pro_TauE-like"/>
</dbReference>
<dbReference type="PANTHER" id="PTHR30269">
    <property type="entry name" value="TRANSMEMBRANE PROTEIN YFCA"/>
    <property type="match status" value="1"/>
</dbReference>
<feature type="transmembrane region" description="Helical" evidence="8">
    <location>
        <begin position="256"/>
        <end position="274"/>
    </location>
</feature>
<keyword evidence="6 8" id="KW-1133">Transmembrane helix</keyword>
<evidence type="ECO:0000256" key="6">
    <source>
        <dbReference type="ARBA" id="ARBA00022989"/>
    </source>
</evidence>
<feature type="transmembrane region" description="Helical" evidence="8">
    <location>
        <begin position="46"/>
        <end position="65"/>
    </location>
</feature>
<organism evidence="9 10">
    <name type="scientific">Mobiluncus porci</name>
    <dbReference type="NCBI Taxonomy" id="2652278"/>
    <lineage>
        <taxon>Bacteria</taxon>
        <taxon>Bacillati</taxon>
        <taxon>Actinomycetota</taxon>
        <taxon>Actinomycetes</taxon>
        <taxon>Actinomycetales</taxon>
        <taxon>Actinomycetaceae</taxon>
        <taxon>Mobiluncus</taxon>
    </lineage>
</organism>
<feature type="transmembrane region" description="Helical" evidence="8">
    <location>
        <begin position="125"/>
        <end position="143"/>
    </location>
</feature>
<feature type="transmembrane region" description="Helical" evidence="8">
    <location>
        <begin position="100"/>
        <end position="119"/>
    </location>
</feature>
<dbReference type="Proteomes" id="UP000442535">
    <property type="component" value="Unassembled WGS sequence"/>
</dbReference>
<dbReference type="AlphaFoldDB" id="A0A7K0K579"/>
<name>A0A7K0K579_9ACTO</name>
<comment type="subcellular location">
    <subcellularLocation>
        <location evidence="1 8">Cell membrane</location>
        <topology evidence="1 8">Multi-pass membrane protein</topology>
    </subcellularLocation>
</comment>
<dbReference type="GO" id="GO:0005886">
    <property type="term" value="C:plasma membrane"/>
    <property type="evidence" value="ECO:0007669"/>
    <property type="project" value="UniProtKB-SubCell"/>
</dbReference>
<comment type="similarity">
    <text evidence="2 8">Belongs to the 4-toluene sulfonate uptake permease (TSUP) (TC 2.A.102) family.</text>
</comment>